<feature type="signal peptide" evidence="2">
    <location>
        <begin position="1"/>
        <end position="24"/>
    </location>
</feature>
<feature type="region of interest" description="Disordered" evidence="1">
    <location>
        <begin position="93"/>
        <end position="118"/>
    </location>
</feature>
<feature type="region of interest" description="Disordered" evidence="1">
    <location>
        <begin position="281"/>
        <end position="301"/>
    </location>
</feature>
<protein>
    <submittedName>
        <fullName evidence="4">Uncharacterized protein</fullName>
    </submittedName>
</protein>
<evidence type="ECO:0000313" key="4">
    <source>
        <dbReference type="WBParaSite" id="SPAL_0000875500.1"/>
    </source>
</evidence>
<keyword evidence="2" id="KW-0732">Signal</keyword>
<reference evidence="4" key="1">
    <citation type="submission" date="2017-02" db="UniProtKB">
        <authorList>
            <consortium name="WormBaseParasite"/>
        </authorList>
    </citation>
    <scope>IDENTIFICATION</scope>
</reference>
<feature type="chain" id="PRO_5005894802" evidence="2">
    <location>
        <begin position="25"/>
        <end position="313"/>
    </location>
</feature>
<evidence type="ECO:0000313" key="3">
    <source>
        <dbReference type="Proteomes" id="UP000046392"/>
    </source>
</evidence>
<dbReference type="AlphaFoldDB" id="A0A0N5BSB1"/>
<organism evidence="3 4">
    <name type="scientific">Strongyloides papillosus</name>
    <name type="common">Intestinal threadworm</name>
    <dbReference type="NCBI Taxonomy" id="174720"/>
    <lineage>
        <taxon>Eukaryota</taxon>
        <taxon>Metazoa</taxon>
        <taxon>Ecdysozoa</taxon>
        <taxon>Nematoda</taxon>
        <taxon>Chromadorea</taxon>
        <taxon>Rhabditida</taxon>
        <taxon>Tylenchina</taxon>
        <taxon>Panagrolaimomorpha</taxon>
        <taxon>Strongyloidoidea</taxon>
        <taxon>Strongyloididae</taxon>
        <taxon>Strongyloides</taxon>
    </lineage>
</organism>
<proteinExistence type="predicted"/>
<keyword evidence="3" id="KW-1185">Reference proteome</keyword>
<dbReference type="WBParaSite" id="SPAL_0000875500.1">
    <property type="protein sequence ID" value="SPAL_0000875500.1"/>
    <property type="gene ID" value="SPAL_0000875500"/>
</dbReference>
<feature type="compositionally biased region" description="Low complexity" evidence="1">
    <location>
        <begin position="93"/>
        <end position="103"/>
    </location>
</feature>
<evidence type="ECO:0000256" key="1">
    <source>
        <dbReference type="SAM" id="MobiDB-lite"/>
    </source>
</evidence>
<evidence type="ECO:0000256" key="2">
    <source>
        <dbReference type="SAM" id="SignalP"/>
    </source>
</evidence>
<dbReference type="Proteomes" id="UP000046392">
    <property type="component" value="Unplaced"/>
</dbReference>
<accession>A0A0N5BSB1</accession>
<feature type="region of interest" description="Disordered" evidence="1">
    <location>
        <begin position="140"/>
        <end position="163"/>
    </location>
</feature>
<name>A0A0N5BSB1_STREA</name>
<sequence>MIEVLFFVTTILFAFFSCSQDGRGSKNRVPGNLLLTSNFDKKTRHSSGLPSNKISQNVKKAYKQMKSKQLEEEKCNKEINEIQVEINNDCLNVNKNESSSKKSPTYKQTKNESAESLDKTQTFEEAITKSTEKLSIEIKSSDIPKTKRQRRKDKKALNTSQKVASGRLEKTCKDDIISIIKIENLFKKFSDSTKDPIEEVVKERSKVATKTQYQFREKPPPEPIDNESSLIILPPSVNIQKCADKNEPNKVIQPEMIKRTKKEQKMVEGTWYNKILDENTLDDVPSDWDENRRPKKKKKVKSNFDKEYDNIII</sequence>
<feature type="compositionally biased region" description="Basic and acidic residues" evidence="1">
    <location>
        <begin position="109"/>
        <end position="118"/>
    </location>
</feature>